<dbReference type="SUPFAM" id="SSF52833">
    <property type="entry name" value="Thioredoxin-like"/>
    <property type="match status" value="1"/>
</dbReference>
<gene>
    <name evidence="8" type="ORF">METZ01_LOCUS383584</name>
</gene>
<keyword evidence="4" id="KW-0408">Iron</keyword>
<feature type="region of interest" description="Disordered" evidence="7">
    <location>
        <begin position="1"/>
        <end position="23"/>
    </location>
</feature>
<dbReference type="PANTHER" id="PTHR10371:SF3">
    <property type="entry name" value="NADH DEHYDROGENASE [UBIQUINONE] FLAVOPROTEIN 2, MITOCHONDRIAL"/>
    <property type="match status" value="1"/>
</dbReference>
<comment type="cofactor">
    <cofactor evidence="6">
        <name>[2Fe-2S] cluster</name>
        <dbReference type="ChEBI" id="CHEBI:190135"/>
    </cofactor>
</comment>
<dbReference type="GO" id="GO:0046872">
    <property type="term" value="F:metal ion binding"/>
    <property type="evidence" value="ECO:0007669"/>
    <property type="project" value="UniProtKB-KW"/>
</dbReference>
<dbReference type="InterPro" id="IPR002023">
    <property type="entry name" value="NuoE-like"/>
</dbReference>
<evidence type="ECO:0000256" key="1">
    <source>
        <dbReference type="ARBA" id="ARBA00010643"/>
    </source>
</evidence>
<keyword evidence="5" id="KW-0411">Iron-sulfur</keyword>
<dbReference type="PIRSF" id="PIRSF000216">
    <property type="entry name" value="NADH_DH_24kDa"/>
    <property type="match status" value="1"/>
</dbReference>
<evidence type="ECO:0000256" key="4">
    <source>
        <dbReference type="ARBA" id="ARBA00023004"/>
    </source>
</evidence>
<protein>
    <recommendedName>
        <fullName evidence="9">NADH-quinone oxidoreductase subunit E</fullName>
    </recommendedName>
</protein>
<dbReference type="Pfam" id="PF01257">
    <property type="entry name" value="2Fe-2S_thioredx"/>
    <property type="match status" value="1"/>
</dbReference>
<dbReference type="EMBL" id="UINC01142414">
    <property type="protein sequence ID" value="SVD30730.1"/>
    <property type="molecule type" value="Genomic_DNA"/>
</dbReference>
<organism evidence="8">
    <name type="scientific">marine metagenome</name>
    <dbReference type="NCBI Taxonomy" id="408172"/>
    <lineage>
        <taxon>unclassified sequences</taxon>
        <taxon>metagenomes</taxon>
        <taxon>ecological metagenomes</taxon>
    </lineage>
</organism>
<evidence type="ECO:0000256" key="2">
    <source>
        <dbReference type="ARBA" id="ARBA00022714"/>
    </source>
</evidence>
<dbReference type="GO" id="GO:0003954">
    <property type="term" value="F:NADH dehydrogenase activity"/>
    <property type="evidence" value="ECO:0007669"/>
    <property type="project" value="TreeGrafter"/>
</dbReference>
<evidence type="ECO:0000313" key="8">
    <source>
        <dbReference type="EMBL" id="SVD30730.1"/>
    </source>
</evidence>
<dbReference type="Gene3D" id="1.10.10.1590">
    <property type="entry name" value="NADH-quinone oxidoreductase subunit E"/>
    <property type="match status" value="1"/>
</dbReference>
<sequence>MRQQPKKFAFSSKNSTEAQKLVAKSPVGRQASALIPLLDLAQRQNGGWLPEAAIRHVASLLDVFEVRAFEVASFYTMFNLSPRGNFLIQCCRTTPCWLRGGDELRETCSR</sequence>
<evidence type="ECO:0000256" key="6">
    <source>
        <dbReference type="ARBA" id="ARBA00034078"/>
    </source>
</evidence>
<keyword evidence="2" id="KW-0001">2Fe-2S</keyword>
<feature type="non-terminal residue" evidence="8">
    <location>
        <position position="110"/>
    </location>
</feature>
<evidence type="ECO:0000256" key="5">
    <source>
        <dbReference type="ARBA" id="ARBA00023014"/>
    </source>
</evidence>
<dbReference type="InterPro" id="IPR036249">
    <property type="entry name" value="Thioredoxin-like_sf"/>
</dbReference>
<keyword evidence="3" id="KW-0479">Metal-binding</keyword>
<dbReference type="PANTHER" id="PTHR10371">
    <property type="entry name" value="NADH DEHYDROGENASE UBIQUINONE FLAVOPROTEIN 2, MITOCHONDRIAL"/>
    <property type="match status" value="1"/>
</dbReference>
<evidence type="ECO:0000256" key="7">
    <source>
        <dbReference type="SAM" id="MobiDB-lite"/>
    </source>
</evidence>
<dbReference type="InterPro" id="IPR041921">
    <property type="entry name" value="NuoE_N"/>
</dbReference>
<proteinExistence type="inferred from homology"/>
<evidence type="ECO:0008006" key="9">
    <source>
        <dbReference type="Google" id="ProtNLM"/>
    </source>
</evidence>
<dbReference type="GO" id="GO:0051537">
    <property type="term" value="F:2 iron, 2 sulfur cluster binding"/>
    <property type="evidence" value="ECO:0007669"/>
    <property type="project" value="UniProtKB-KW"/>
</dbReference>
<dbReference type="AlphaFoldDB" id="A0A382U8V9"/>
<comment type="similarity">
    <text evidence="1">Belongs to the complex I 24 kDa subunit family.</text>
</comment>
<accession>A0A382U8V9</accession>
<name>A0A382U8V9_9ZZZZ</name>
<evidence type="ECO:0000256" key="3">
    <source>
        <dbReference type="ARBA" id="ARBA00022723"/>
    </source>
</evidence>
<reference evidence="8" key="1">
    <citation type="submission" date="2018-05" db="EMBL/GenBank/DDBJ databases">
        <authorList>
            <person name="Lanie J.A."/>
            <person name="Ng W.-L."/>
            <person name="Kazmierczak K.M."/>
            <person name="Andrzejewski T.M."/>
            <person name="Davidsen T.M."/>
            <person name="Wayne K.J."/>
            <person name="Tettelin H."/>
            <person name="Glass J.I."/>
            <person name="Rusch D."/>
            <person name="Podicherti R."/>
            <person name="Tsui H.-C.T."/>
            <person name="Winkler M.E."/>
        </authorList>
    </citation>
    <scope>NUCLEOTIDE SEQUENCE</scope>
</reference>
<dbReference type="FunFam" id="1.10.10.1590:FF:000001">
    <property type="entry name" value="NADH-quinone oxidoreductase subunit E"/>
    <property type="match status" value="1"/>
</dbReference>